<comment type="caution">
    <text evidence="3">The sequence shown here is derived from an EMBL/GenBank/DDBJ whole genome shotgun (WGS) entry which is preliminary data.</text>
</comment>
<proteinExistence type="predicted"/>
<keyword evidence="2" id="KW-0812">Transmembrane</keyword>
<reference evidence="3 4" key="1">
    <citation type="journal article" date="2013" name="PLoS ONE">
        <title>Predicting the Proteins of Angomonas deanei, Strigomonas culicis and Their Respective Endosymbionts Reveals New Aspects of the Trypanosomatidae Family.</title>
        <authorList>
            <person name="Motta M.C."/>
            <person name="Martins A.C."/>
            <person name="de Souza S.S."/>
            <person name="Catta-Preta C.M."/>
            <person name="Silva R."/>
            <person name="Klein C.C."/>
            <person name="de Almeida L.G."/>
            <person name="de Lima Cunha O."/>
            <person name="Ciapina L.P."/>
            <person name="Brocchi M."/>
            <person name="Colabardini A.C."/>
            <person name="de Araujo Lima B."/>
            <person name="Machado C.R."/>
            <person name="de Almeida Soares C.M."/>
            <person name="Probst C.M."/>
            <person name="de Menezes C.B."/>
            <person name="Thompson C.E."/>
            <person name="Bartholomeu D.C."/>
            <person name="Gradia D.F."/>
            <person name="Pavoni D.P."/>
            <person name="Grisard E.C."/>
            <person name="Fantinatti-Garboggini F."/>
            <person name="Marchini F.K."/>
            <person name="Rodrigues-Luiz G.F."/>
            <person name="Wagner G."/>
            <person name="Goldman G.H."/>
            <person name="Fietto J.L."/>
            <person name="Elias M.C."/>
            <person name="Goldman M.H."/>
            <person name="Sagot M.F."/>
            <person name="Pereira M."/>
            <person name="Stoco P.H."/>
            <person name="de Mendonca-Neto R.P."/>
            <person name="Teixeira S.M."/>
            <person name="Maciel T.E."/>
            <person name="de Oliveira Mendes T.A."/>
            <person name="Urmenyi T.P."/>
            <person name="de Souza W."/>
            <person name="Schenkman S."/>
            <person name="de Vasconcelos A.T."/>
        </authorList>
    </citation>
    <scope>NUCLEOTIDE SEQUENCE [LARGE SCALE GENOMIC DNA]</scope>
</reference>
<gene>
    <name evidence="3" type="ORF">STCU_10172</name>
</gene>
<feature type="region of interest" description="Disordered" evidence="1">
    <location>
        <begin position="768"/>
        <end position="790"/>
    </location>
</feature>
<evidence type="ECO:0000256" key="2">
    <source>
        <dbReference type="SAM" id="Phobius"/>
    </source>
</evidence>
<evidence type="ECO:0000256" key="1">
    <source>
        <dbReference type="SAM" id="MobiDB-lite"/>
    </source>
</evidence>
<dbReference type="OrthoDB" id="250117at2759"/>
<dbReference type="Proteomes" id="UP000015354">
    <property type="component" value="Unassembled WGS sequence"/>
</dbReference>
<evidence type="ECO:0000313" key="3">
    <source>
        <dbReference type="EMBL" id="EPY18134.1"/>
    </source>
</evidence>
<feature type="compositionally biased region" description="Basic and acidic residues" evidence="1">
    <location>
        <begin position="773"/>
        <end position="782"/>
    </location>
</feature>
<sequence length="1135" mass="127749">MDGAPTRVDVRAHPAPGRGKGTPRIRHRLKRPLAALRATPLSRWLLYIVYASTHVLRFVCAQVCVHGAVDDDEVVVAEEDRGAHSRTCDLRATPPQQRRTPFTLARVRRTLRVYATPTWRSLRRLRAGGRCLFVWLWAAVACLIAALVTACLFLALVWLHMREEGHDSFEALVTSRLVGQLQRRYCGAWEEVLTRHYDSASLSLEATEAMQAAGVEGEATNDRPPRRDVAVHKVGVHAHSLLVDNFSIFAHPYLPLSRPADRTGRILQHDYAAFGRGAAAGAENTHRIHRYNTNYYYFNYFVYQTAGTTTAAQHSRVQQVYEKQLQPKLGYYERGYSLPSVKGYRAQLLVAVLELVNALHPLRDSVFCSRFLLIDAFQPEKVNVRGAAVDRQRQQRNWRAYEKEYLRWQQVTDPSVIYQNRVAPLAPLLLCHAYMATVTAGPGARAAGAAAPPRAFAFADFYGNDTTDSADYFVQDIGANTESADGLRASVCEPSQRHPNLLYWWQRPAPPRAAPTDPQKERYLLVMGIPSVDNRERHEFRLSQRKSWMQYRDVATRRKYHRYDDAAAASSASPPPASIFRGRMLPLYAVNAHYNMDDIAAGAGHVVGGGADLTRLRLVPSPPRSSAAAAPQPSRRASLLGVNYTATAPLYISSVLVREALYFQDLLWLHDVTDAPPATGKKTGEAGWWGLRTEVTMTTKVLLLLFFMDYHFHFNAHAWSAAPTRADAGFANYVPFFAKGDDDIFIKVPQLLYDLSVLRQRATDLLTAPAEPEGERRRHETDEVQPPRPPLLQPPPRIYWGIMKTWEQRVFFASGMLYVLSQPLLATVLQTAHLDAAAVTVPLLNHHLLRQHRLALEPFTIHRVHSYVLECVHHEDIWVGQLVYYSEAATQKRVWQSHFAAATNQSARRALQAQAAQETVVFKMERAACGRFHDIHRGRNMNEAHYRFSTVVHHVRPEDNRALLAFFSGYTASRHETRAAGPTATAWWWRQEDPIDTTRYLRPPAFATPALPAAATAAAAPVLAYRLRGKAPAAAAAEKTRAAFHQFWDLAMRTPFLFAHVSGPNRTAAAPVAWWDMTPVFNTSNFHMDVEERQILPVRFAAACHIRTQGGRVRLDDFHFFYPVVETLAANVTGL</sequence>
<protein>
    <submittedName>
        <fullName evidence="3">Uncharacterized protein</fullName>
    </submittedName>
</protein>
<keyword evidence="4" id="KW-1185">Reference proteome</keyword>
<keyword evidence="2" id="KW-0472">Membrane</keyword>
<dbReference type="AlphaFoldDB" id="S9TN33"/>
<keyword evidence="2" id="KW-1133">Transmembrane helix</keyword>
<feature type="transmembrane region" description="Helical" evidence="2">
    <location>
        <begin position="132"/>
        <end position="159"/>
    </location>
</feature>
<accession>S9TN33</accession>
<feature type="region of interest" description="Disordered" evidence="1">
    <location>
        <begin position="1"/>
        <end position="24"/>
    </location>
</feature>
<name>S9TN33_9TRYP</name>
<dbReference type="EMBL" id="ATMH01010090">
    <property type="protein sequence ID" value="EPY18134.1"/>
    <property type="molecule type" value="Genomic_DNA"/>
</dbReference>
<evidence type="ECO:0000313" key="4">
    <source>
        <dbReference type="Proteomes" id="UP000015354"/>
    </source>
</evidence>
<organism evidence="3 4">
    <name type="scientific">Strigomonas culicis</name>
    <dbReference type="NCBI Taxonomy" id="28005"/>
    <lineage>
        <taxon>Eukaryota</taxon>
        <taxon>Discoba</taxon>
        <taxon>Euglenozoa</taxon>
        <taxon>Kinetoplastea</taxon>
        <taxon>Metakinetoplastina</taxon>
        <taxon>Trypanosomatida</taxon>
        <taxon>Trypanosomatidae</taxon>
        <taxon>Strigomonadinae</taxon>
        <taxon>Strigomonas</taxon>
    </lineage>
</organism>